<dbReference type="PANTHER" id="PTHR43763">
    <property type="entry name" value="XAA-PRO AMINOPEPTIDASE 1"/>
    <property type="match status" value="1"/>
</dbReference>
<dbReference type="RefSeq" id="WP_154572799.1">
    <property type="nucleotide sequence ID" value="NZ_DBEZJY010000033.1"/>
</dbReference>
<sequence>MKKEVVELRKKMAENGIDVYYVPSGDFHSSEYVNDYFKAREFMSGLTGESGELIVDDEGAYLWTDGRYFLQAETQLAGSDIQLMRMAEPGVPTVDEFLIDLAKKKPGFVLGFDGRVLPSASGKAIEDELTEMDVTIKSDKDLVGEIWTNRPAIQPSKIWVFPDENAGRTADQKLADIRKEMAEKDADYLLLTDLMETAWTLNLRGGDIDYTPVFFSFLLIGKEKDDVRLFVMDGAMDDLPGKKLPENLSYVKVEPYEKIYEAVGQLPEDSKLWLDPWSANFTLVNSVSGNVDIIEDATPVAMMKAVKNETEIRSTIGAHIKDACAMVKFIKWVKDAVKKQPLTEIKAADYLEACRREQGAFDLSFETISGYNENGAIIHYAPTPETDKALAPEGFLLVDSGGQYMDGTTDITRTIALGEITQEMKDTYTYVLKSHIAMATAKLTPDMNGINLDSITRQPLRHVGMDFKHGLSHGIGHVLGVHEGPNILRRVPTPIEIKAGMVMSDEPGLYLDHKFGVRIENEVLFEEDENGYLVNEPITFVPYERKAINPDLLTAEEVAWLNAYNQLVRDTILDKLDEELADFVKIETEPIQK</sequence>
<evidence type="ECO:0000256" key="1">
    <source>
        <dbReference type="ARBA" id="ARBA00008766"/>
    </source>
</evidence>
<feature type="domain" description="Peptidase M24" evidence="5">
    <location>
        <begin position="319"/>
        <end position="525"/>
    </location>
</feature>
<name>A0A6A8MAU0_9FIRM</name>
<keyword evidence="4" id="KW-0464">Manganese</keyword>
<dbReference type="InterPro" id="IPR000994">
    <property type="entry name" value="Pept_M24"/>
</dbReference>
<keyword evidence="3" id="KW-0378">Hydrolase</keyword>
<protein>
    <submittedName>
        <fullName evidence="8">Aminopeptidase P family protein</fullName>
    </submittedName>
</protein>
<keyword evidence="8" id="KW-0031">Aminopeptidase</keyword>
<evidence type="ECO:0000259" key="7">
    <source>
        <dbReference type="Pfam" id="PF16188"/>
    </source>
</evidence>
<dbReference type="InterPro" id="IPR033740">
    <property type="entry name" value="Pept_M24B"/>
</dbReference>
<accession>A0A6A8MAU0</accession>
<dbReference type="GO" id="GO:0046872">
    <property type="term" value="F:metal ion binding"/>
    <property type="evidence" value="ECO:0007669"/>
    <property type="project" value="UniProtKB-KW"/>
</dbReference>
<dbReference type="SUPFAM" id="SSF53092">
    <property type="entry name" value="Creatinase/prolidase N-terminal domain"/>
    <property type="match status" value="1"/>
</dbReference>
<dbReference type="InterPro" id="IPR050422">
    <property type="entry name" value="X-Pro_aminopeptidase_P"/>
</dbReference>
<comment type="caution">
    <text evidence="8">The sequence shown here is derived from an EMBL/GenBank/DDBJ whole genome shotgun (WGS) entry which is preliminary data.</text>
</comment>
<proteinExistence type="inferred from homology"/>
<dbReference type="Pfam" id="PF01321">
    <property type="entry name" value="Creatinase_N"/>
    <property type="match status" value="1"/>
</dbReference>
<feature type="domain" description="Creatinase N-terminal" evidence="6">
    <location>
        <begin position="8"/>
        <end position="130"/>
    </location>
</feature>
<dbReference type="Pfam" id="PF16189">
    <property type="entry name" value="Creatinase_N_2"/>
    <property type="match status" value="1"/>
</dbReference>
<dbReference type="GO" id="GO:0070006">
    <property type="term" value="F:metalloaminopeptidase activity"/>
    <property type="evidence" value="ECO:0007669"/>
    <property type="project" value="InterPro"/>
</dbReference>
<evidence type="ECO:0000259" key="5">
    <source>
        <dbReference type="Pfam" id="PF00557"/>
    </source>
</evidence>
<dbReference type="InterPro" id="IPR000587">
    <property type="entry name" value="Creatinase_N"/>
</dbReference>
<evidence type="ECO:0000256" key="2">
    <source>
        <dbReference type="ARBA" id="ARBA00022723"/>
    </source>
</evidence>
<organism evidence="8">
    <name type="scientific">Baileyella intestinalis</name>
    <dbReference type="NCBI Taxonomy" id="2606709"/>
    <lineage>
        <taxon>Bacteria</taxon>
        <taxon>Bacillati</taxon>
        <taxon>Bacillota</taxon>
        <taxon>Clostridia</taxon>
        <taxon>Peptostreptococcales</taxon>
        <taxon>Anaerovoracaceae</taxon>
        <taxon>Baileyella</taxon>
    </lineage>
</organism>
<evidence type="ECO:0000259" key="6">
    <source>
        <dbReference type="Pfam" id="PF01321"/>
    </source>
</evidence>
<dbReference type="AlphaFoldDB" id="A0A6A8MAU0"/>
<dbReference type="FunFam" id="3.90.230.10:FF:000007">
    <property type="entry name" value="Xaa-Pro aminopeptidase P"/>
    <property type="match status" value="1"/>
</dbReference>
<keyword evidence="8" id="KW-0645">Protease</keyword>
<evidence type="ECO:0000256" key="3">
    <source>
        <dbReference type="ARBA" id="ARBA00022801"/>
    </source>
</evidence>
<dbReference type="SUPFAM" id="SSF55920">
    <property type="entry name" value="Creatinase/aminopeptidase"/>
    <property type="match status" value="1"/>
</dbReference>
<reference evidence="8" key="1">
    <citation type="submission" date="2019-09" db="EMBL/GenBank/DDBJ databases">
        <title>In-depth cultivation of the pig gut microbiome towards novel bacterial diversity and tailored functional studies.</title>
        <authorList>
            <person name="Wylensek D."/>
            <person name="Hitch T.C.A."/>
            <person name="Clavel T."/>
        </authorList>
    </citation>
    <scope>NUCLEOTIDE SEQUENCE</scope>
    <source>
        <strain evidence="8">RF-744-FAT-WT-3</strain>
    </source>
</reference>
<dbReference type="InterPro" id="IPR036005">
    <property type="entry name" value="Creatinase/aminopeptidase-like"/>
</dbReference>
<keyword evidence="2" id="KW-0479">Metal-binding</keyword>
<evidence type="ECO:0000313" key="8">
    <source>
        <dbReference type="EMBL" id="MST69329.1"/>
    </source>
</evidence>
<gene>
    <name evidence="8" type="ORF">FYJ66_06970</name>
</gene>
<dbReference type="CDD" id="cd01085">
    <property type="entry name" value="APP"/>
    <property type="match status" value="1"/>
</dbReference>
<dbReference type="PANTHER" id="PTHR43763:SF6">
    <property type="entry name" value="XAA-PRO AMINOPEPTIDASE 1"/>
    <property type="match status" value="1"/>
</dbReference>
<feature type="domain" description="Peptidase M24 C-terminal" evidence="7">
    <location>
        <begin position="532"/>
        <end position="591"/>
    </location>
</feature>
<dbReference type="Gene3D" id="3.40.350.10">
    <property type="entry name" value="Creatinase/prolidase N-terminal domain"/>
    <property type="match status" value="2"/>
</dbReference>
<dbReference type="GO" id="GO:0005737">
    <property type="term" value="C:cytoplasm"/>
    <property type="evidence" value="ECO:0007669"/>
    <property type="project" value="UniProtKB-ARBA"/>
</dbReference>
<dbReference type="InterPro" id="IPR029149">
    <property type="entry name" value="Creatin/AminoP/Spt16_N"/>
</dbReference>
<dbReference type="Pfam" id="PF00557">
    <property type="entry name" value="Peptidase_M24"/>
    <property type="match status" value="1"/>
</dbReference>
<dbReference type="InterPro" id="IPR032416">
    <property type="entry name" value="Peptidase_M24_C"/>
</dbReference>
<comment type="similarity">
    <text evidence="1">Belongs to the peptidase M24B family.</text>
</comment>
<evidence type="ECO:0000256" key="4">
    <source>
        <dbReference type="ARBA" id="ARBA00023211"/>
    </source>
</evidence>
<dbReference type="Gene3D" id="3.90.230.10">
    <property type="entry name" value="Creatinase/methionine aminopeptidase superfamily"/>
    <property type="match status" value="1"/>
</dbReference>
<dbReference type="Pfam" id="PF16188">
    <property type="entry name" value="Peptidase_M24_C"/>
    <property type="match status" value="1"/>
</dbReference>
<dbReference type="EMBL" id="VUNB01000005">
    <property type="protein sequence ID" value="MST69329.1"/>
    <property type="molecule type" value="Genomic_DNA"/>
</dbReference>